<evidence type="ECO:0000256" key="1">
    <source>
        <dbReference type="SAM" id="MobiDB-lite"/>
    </source>
</evidence>
<keyword evidence="3" id="KW-1185">Reference proteome</keyword>
<evidence type="ECO:0000313" key="2">
    <source>
        <dbReference type="EMBL" id="POI18831.1"/>
    </source>
</evidence>
<dbReference type="AlphaFoldDB" id="A0A2P4S404"/>
<reference evidence="2 3" key="1">
    <citation type="submission" date="2018-01" db="EMBL/GenBank/DDBJ databases">
        <title>Comparison of the Chinese Bamboo Partridge and Red Junglefowl genome sequences highlights the importance of demography in genome evolution.</title>
        <authorList>
            <person name="Tiley G.P."/>
            <person name="Kimball R.T."/>
            <person name="Braun E.L."/>
            <person name="Burleigh J.G."/>
        </authorList>
    </citation>
    <scope>NUCLEOTIDE SEQUENCE [LARGE SCALE GENOMIC DNA]</scope>
    <source>
        <strain evidence="2">RTK389</strain>
        <tissue evidence="2">Blood</tissue>
    </source>
</reference>
<gene>
    <name evidence="2" type="ORF">CIB84_017424</name>
</gene>
<proteinExistence type="predicted"/>
<feature type="non-terminal residue" evidence="2">
    <location>
        <position position="1"/>
    </location>
</feature>
<dbReference type="Proteomes" id="UP000237246">
    <property type="component" value="Unassembled WGS sequence"/>
</dbReference>
<comment type="caution">
    <text evidence="2">The sequence shown here is derived from an EMBL/GenBank/DDBJ whole genome shotgun (WGS) entry which is preliminary data.</text>
</comment>
<organism evidence="2 3">
    <name type="scientific">Bambusicola thoracicus</name>
    <name type="common">Chinese bamboo-partridge</name>
    <name type="synonym">Perdix thoracica</name>
    <dbReference type="NCBI Taxonomy" id="9083"/>
    <lineage>
        <taxon>Eukaryota</taxon>
        <taxon>Metazoa</taxon>
        <taxon>Chordata</taxon>
        <taxon>Craniata</taxon>
        <taxon>Vertebrata</taxon>
        <taxon>Euteleostomi</taxon>
        <taxon>Archelosauria</taxon>
        <taxon>Archosauria</taxon>
        <taxon>Dinosauria</taxon>
        <taxon>Saurischia</taxon>
        <taxon>Theropoda</taxon>
        <taxon>Coelurosauria</taxon>
        <taxon>Aves</taxon>
        <taxon>Neognathae</taxon>
        <taxon>Galloanserae</taxon>
        <taxon>Galliformes</taxon>
        <taxon>Phasianidae</taxon>
        <taxon>Perdicinae</taxon>
        <taxon>Bambusicola</taxon>
    </lineage>
</organism>
<protein>
    <submittedName>
        <fullName evidence="2">Uncharacterized protein</fullName>
    </submittedName>
</protein>
<evidence type="ECO:0000313" key="3">
    <source>
        <dbReference type="Proteomes" id="UP000237246"/>
    </source>
</evidence>
<dbReference type="EMBL" id="PPHD01115769">
    <property type="protein sequence ID" value="POI18831.1"/>
    <property type="molecule type" value="Genomic_DNA"/>
</dbReference>
<feature type="region of interest" description="Disordered" evidence="1">
    <location>
        <begin position="164"/>
        <end position="186"/>
    </location>
</feature>
<sequence length="212" mass="22847">SGHVRALPPSPETGTTATHQPHHSHISHGGSAECSSCTSGGPSPLPSRCLPAHKVPTSWRRVAEGGPYGFREPSLLAQPKTLLQTALALGTHRQDLQQLALQGGVKAGRVTHSMEGRAEVTDALQQRKRVLQVLRPKREEHSLNCGKGQGLQGEHVGATLREGLASSSEHKPVPKGPLEREGPSQHPPTWWGCSWVLRHPGTLRALTRQLQL</sequence>
<feature type="compositionally biased region" description="Basic and acidic residues" evidence="1">
    <location>
        <begin position="168"/>
        <end position="183"/>
    </location>
</feature>
<accession>A0A2P4S404</accession>
<feature type="region of interest" description="Disordered" evidence="1">
    <location>
        <begin position="1"/>
        <end position="44"/>
    </location>
</feature>
<name>A0A2P4S404_BAMTH</name>